<dbReference type="PROSITE" id="PS50011">
    <property type="entry name" value="PROTEIN_KINASE_DOM"/>
    <property type="match status" value="1"/>
</dbReference>
<dbReference type="InterPro" id="IPR017441">
    <property type="entry name" value="Protein_kinase_ATP_BS"/>
</dbReference>
<evidence type="ECO:0000256" key="5">
    <source>
        <dbReference type="ARBA" id="ARBA00022741"/>
    </source>
</evidence>
<dbReference type="Ensembl" id="ENSCLMT00005050909.1">
    <property type="protein sequence ID" value="ENSCLMP00005049257.1"/>
    <property type="gene ID" value="ENSCLMG00005015930.1"/>
</dbReference>
<dbReference type="SMART" id="SM00036">
    <property type="entry name" value="CNH"/>
    <property type="match status" value="1"/>
</dbReference>
<keyword evidence="15" id="KW-1185">Reference proteome</keyword>
<feature type="compositionally biased region" description="Polar residues" evidence="11">
    <location>
        <begin position="534"/>
        <end position="545"/>
    </location>
</feature>
<feature type="compositionally biased region" description="Basic and acidic residues" evidence="11">
    <location>
        <begin position="619"/>
        <end position="634"/>
    </location>
</feature>
<evidence type="ECO:0000256" key="3">
    <source>
        <dbReference type="ARBA" id="ARBA00022527"/>
    </source>
</evidence>
<dbReference type="GO" id="GO:0004674">
    <property type="term" value="F:protein serine/threonine kinase activity"/>
    <property type="evidence" value="ECO:0007669"/>
    <property type="project" value="UniProtKB-KW"/>
</dbReference>
<dbReference type="FunFam" id="1.10.510.10:FF:000003">
    <property type="entry name" value="TRAF2 and NCK-interacting protein kinase isoform 4"/>
    <property type="match status" value="1"/>
</dbReference>
<keyword evidence="7 10" id="KW-0067">ATP-binding</keyword>
<dbReference type="InterPro" id="IPR051700">
    <property type="entry name" value="STE20_Ser-Thr_kinase"/>
</dbReference>
<feature type="compositionally biased region" description="Acidic residues" evidence="11">
    <location>
        <begin position="307"/>
        <end position="324"/>
    </location>
</feature>
<evidence type="ECO:0000256" key="2">
    <source>
        <dbReference type="ARBA" id="ARBA00012513"/>
    </source>
</evidence>
<dbReference type="InterPro" id="IPR001180">
    <property type="entry name" value="CNH_dom"/>
</dbReference>
<evidence type="ECO:0000256" key="7">
    <source>
        <dbReference type="ARBA" id="ARBA00022840"/>
    </source>
</evidence>
<feature type="compositionally biased region" description="Basic and acidic residues" evidence="11">
    <location>
        <begin position="746"/>
        <end position="758"/>
    </location>
</feature>
<feature type="domain" description="CNH" evidence="13">
    <location>
        <begin position="949"/>
        <end position="1236"/>
    </location>
</feature>
<dbReference type="Gene3D" id="1.10.510.10">
    <property type="entry name" value="Transferase(Phosphotransferase) domain 1"/>
    <property type="match status" value="1"/>
</dbReference>
<evidence type="ECO:0000256" key="10">
    <source>
        <dbReference type="PROSITE-ProRule" id="PRU10141"/>
    </source>
</evidence>
<dbReference type="InterPro" id="IPR008271">
    <property type="entry name" value="Ser/Thr_kinase_AS"/>
</dbReference>
<feature type="compositionally biased region" description="Low complexity" evidence="11">
    <location>
        <begin position="691"/>
        <end position="707"/>
    </location>
</feature>
<dbReference type="InterPro" id="IPR000719">
    <property type="entry name" value="Prot_kinase_dom"/>
</dbReference>
<evidence type="ECO:0000256" key="1">
    <source>
        <dbReference type="ARBA" id="ARBA00008874"/>
    </source>
</evidence>
<keyword evidence="4" id="KW-0808">Transferase</keyword>
<feature type="region of interest" description="Disordered" evidence="11">
    <location>
        <begin position="290"/>
        <end position="335"/>
    </location>
</feature>
<reference evidence="14" key="1">
    <citation type="submission" date="2025-08" db="UniProtKB">
        <authorList>
            <consortium name="Ensembl"/>
        </authorList>
    </citation>
    <scope>IDENTIFICATION</scope>
</reference>
<dbReference type="Gene3D" id="3.30.200.20">
    <property type="entry name" value="Phosphorylase Kinase, domain 1"/>
    <property type="match status" value="1"/>
</dbReference>
<evidence type="ECO:0000259" key="13">
    <source>
        <dbReference type="PROSITE" id="PS50219"/>
    </source>
</evidence>
<sequence length="1262" mass="144569">KNFFFLLHFDPAGIFELVELVGNGTYGQVYKGRHVKTGQLAAIKVMDVTGDEEEEIKAEINMLKKYSHHRNIATYYGAFVKKNPPGMDDQLWLVMEFCGAGSITDLIKNTKGNTLKEEWIAYVCREILRGLTHLHQHKVIHRDIKGQNVLLTENAEVKLVDFGVSAQLDRTVGRRNTFIGTPYWMAPEVIACDENPDATYDFKSDLWSLGITAIEMAEGAPPLCDMHPMRALFLIPRNPAPRLKSKKWSKKFQSFIDSCLVKSHSQRPSTEQLLKHPFIRDLPNERQVRIQLKDHIDRTKKRRGERDETEYEYSGSEEEDEEREVGEPSSIINIPGESTLRRDFLRLQLANKERSELIRRQQLEQQQNEEHKRQLLAERQKRIEEQKEQRRRLEEQQRREREMRKQQEREQRRRYEEMEQLRREEERRHAEREQEYKRKQIEEQRQAERLQRQLQQERAYLVSLQQQQQQDPQRPPQDKKQLYHYKDQAPSANDKPAWAKEVEEHYKMNRQTSPALQHKVSNRISDPSLPPRSESFSSGGIQQARTPPMHRSVEPQMAHLVQVKSHGLSGSQSLYDPHGVSSSSASPSPSRPPMPRQNSDPTSDTPPPPSLSRLAPPLDKLDRSSWLRQDDDMPPKVPQRTTSISPALVRKHSPGNGPGLGPRPGAHLIRASNPDLRRTDTSMETPMKRTSSGSSSSSSTPSSQGGSNERGNSAVKTEGSTLSSQETKDDRETRPSRPADLTALAKELRELRQGEETSRPPVKVTDYSSSSEDSHSSEDEEGEGGANDGSVFPRFLLSGSPYRLPTAQGVFIIETQERNSKKQQTHRCFLYFNSFLFLLKTNEPPDKHVANCNLCFCDLQFAMGSSGGSKSSFTPFVDPRVYGTSPTDDDDDNISASALFTDELLKHEHEQEQARLNEARKISVVNVNPTNIRPHSDTPEIRKYKKRFNSEILCAALWGVNLLVGTENGLMLLDRSGQGKVYNLINRRRFQQMDVLEGLNVLVTISGKKNKLRVYYLSWLRNRILHNDPEVEKKQGWITVGELEGCVHYKVVKYERIKFLVIALKNAVEIYAWAPKPYHKFMAFKSFTDLQHRPQLVDLTVEEGQRLKVIYGSSVGFHVIDVDSGNPYDIYIPSHIQGQVTPHAIVVLPKTDGMEMLLCYEDEGVYVNTYGRITKDVVLQWGEMPTSVAYIHSNQIMGWGEKAIEIRSVETGHLDGVFMHKRAQRLKFLSERNDKVFFASVRSGGSSQVFFMTLNRSSMMNW</sequence>
<feature type="compositionally biased region" description="Basic and acidic residues" evidence="11">
    <location>
        <begin position="385"/>
        <end position="451"/>
    </location>
</feature>
<evidence type="ECO:0000256" key="8">
    <source>
        <dbReference type="ARBA" id="ARBA00047899"/>
    </source>
</evidence>
<feature type="compositionally biased region" description="Basic and acidic residues" evidence="11">
    <location>
        <begin position="726"/>
        <end position="737"/>
    </location>
</feature>
<dbReference type="SUPFAM" id="SSF56112">
    <property type="entry name" value="Protein kinase-like (PK-like)"/>
    <property type="match status" value="1"/>
</dbReference>
<dbReference type="AlphaFoldDB" id="A0A8C3B069"/>
<dbReference type="PROSITE" id="PS50219">
    <property type="entry name" value="CNH"/>
    <property type="match status" value="1"/>
</dbReference>
<dbReference type="Proteomes" id="UP000694565">
    <property type="component" value="Unplaced"/>
</dbReference>
<keyword evidence="6" id="KW-0418">Kinase</keyword>
<accession>A0A8C3B069</accession>
<organism evidence="14 15">
    <name type="scientific">Cyclopterus lumpus</name>
    <name type="common">Lumpsucker</name>
    <dbReference type="NCBI Taxonomy" id="8103"/>
    <lineage>
        <taxon>Eukaryota</taxon>
        <taxon>Metazoa</taxon>
        <taxon>Chordata</taxon>
        <taxon>Craniata</taxon>
        <taxon>Vertebrata</taxon>
        <taxon>Euteleostomi</taxon>
        <taxon>Actinopterygii</taxon>
        <taxon>Neopterygii</taxon>
        <taxon>Teleostei</taxon>
        <taxon>Neoteleostei</taxon>
        <taxon>Acanthomorphata</taxon>
        <taxon>Eupercaria</taxon>
        <taxon>Perciformes</taxon>
        <taxon>Cottioidei</taxon>
        <taxon>Cottales</taxon>
        <taxon>Cyclopteridae</taxon>
        <taxon>Cyclopterus</taxon>
    </lineage>
</organism>
<evidence type="ECO:0000256" key="6">
    <source>
        <dbReference type="ARBA" id="ARBA00022777"/>
    </source>
</evidence>
<dbReference type="GO" id="GO:0005829">
    <property type="term" value="C:cytosol"/>
    <property type="evidence" value="ECO:0007669"/>
    <property type="project" value="TreeGrafter"/>
</dbReference>
<evidence type="ECO:0000313" key="15">
    <source>
        <dbReference type="Proteomes" id="UP000694565"/>
    </source>
</evidence>
<protein>
    <recommendedName>
        <fullName evidence="2">non-specific serine/threonine protein kinase</fullName>
        <ecNumber evidence="2">2.7.11.1</ecNumber>
    </recommendedName>
</protein>
<dbReference type="SMART" id="SM00220">
    <property type="entry name" value="S_TKc"/>
    <property type="match status" value="1"/>
</dbReference>
<feature type="compositionally biased region" description="Polar residues" evidence="11">
    <location>
        <begin position="709"/>
        <end position="725"/>
    </location>
</feature>
<evidence type="ECO:0000256" key="11">
    <source>
        <dbReference type="SAM" id="MobiDB-lite"/>
    </source>
</evidence>
<dbReference type="CDD" id="cd06637">
    <property type="entry name" value="STKc_TNIK"/>
    <property type="match status" value="1"/>
</dbReference>
<feature type="region of interest" description="Disordered" evidence="11">
    <location>
        <begin position="385"/>
        <end position="792"/>
    </location>
</feature>
<dbReference type="InterPro" id="IPR011009">
    <property type="entry name" value="Kinase-like_dom_sf"/>
</dbReference>
<evidence type="ECO:0000259" key="12">
    <source>
        <dbReference type="PROSITE" id="PS50011"/>
    </source>
</evidence>
<dbReference type="Pfam" id="PF00069">
    <property type="entry name" value="Pkinase"/>
    <property type="match status" value="1"/>
</dbReference>
<comment type="catalytic activity">
    <reaction evidence="8">
        <text>L-threonyl-[protein] + ATP = O-phospho-L-threonyl-[protein] + ADP + H(+)</text>
        <dbReference type="Rhea" id="RHEA:46608"/>
        <dbReference type="Rhea" id="RHEA-COMP:11060"/>
        <dbReference type="Rhea" id="RHEA-COMP:11605"/>
        <dbReference type="ChEBI" id="CHEBI:15378"/>
        <dbReference type="ChEBI" id="CHEBI:30013"/>
        <dbReference type="ChEBI" id="CHEBI:30616"/>
        <dbReference type="ChEBI" id="CHEBI:61977"/>
        <dbReference type="ChEBI" id="CHEBI:456216"/>
        <dbReference type="EC" id="2.7.11.1"/>
    </reaction>
</comment>
<dbReference type="FunFam" id="3.30.200.20:FF:000006">
    <property type="entry name" value="TRAF2 and NCK-interacting protein kinase isoform 4"/>
    <property type="match status" value="1"/>
</dbReference>
<dbReference type="PROSITE" id="PS00107">
    <property type="entry name" value="PROTEIN_KINASE_ATP"/>
    <property type="match status" value="1"/>
</dbReference>
<feature type="domain" description="Protein kinase" evidence="12">
    <location>
        <begin position="15"/>
        <end position="279"/>
    </location>
</feature>
<keyword evidence="5 10" id="KW-0547">Nucleotide-binding</keyword>
<dbReference type="GO" id="GO:0005524">
    <property type="term" value="F:ATP binding"/>
    <property type="evidence" value="ECO:0007669"/>
    <property type="project" value="UniProtKB-UniRule"/>
</dbReference>
<feature type="compositionally biased region" description="Basic and acidic residues" evidence="11">
    <location>
        <begin position="476"/>
        <end position="487"/>
    </location>
</feature>
<comment type="similarity">
    <text evidence="1">Belongs to the protein kinase superfamily. STE Ser/Thr protein kinase family. STE20 subfamily.</text>
</comment>
<dbReference type="PANTHER" id="PTHR47096:SF1">
    <property type="entry name" value="MISSHAPEN LIKE KINASE 1"/>
    <property type="match status" value="1"/>
</dbReference>
<dbReference type="EC" id="2.7.11.1" evidence="2"/>
<evidence type="ECO:0000256" key="4">
    <source>
        <dbReference type="ARBA" id="ARBA00022679"/>
    </source>
</evidence>
<proteinExistence type="inferred from homology"/>
<name>A0A8C3B069_CYCLU</name>
<feature type="compositionally biased region" description="Low complexity" evidence="11">
    <location>
        <begin position="452"/>
        <end position="472"/>
    </location>
</feature>
<dbReference type="Pfam" id="PF00780">
    <property type="entry name" value="CNH"/>
    <property type="match status" value="1"/>
</dbReference>
<evidence type="ECO:0000256" key="9">
    <source>
        <dbReference type="ARBA" id="ARBA00048679"/>
    </source>
</evidence>
<comment type="catalytic activity">
    <reaction evidence="9">
        <text>L-seryl-[protein] + ATP = O-phospho-L-seryl-[protein] + ADP + H(+)</text>
        <dbReference type="Rhea" id="RHEA:17989"/>
        <dbReference type="Rhea" id="RHEA-COMP:9863"/>
        <dbReference type="Rhea" id="RHEA-COMP:11604"/>
        <dbReference type="ChEBI" id="CHEBI:15378"/>
        <dbReference type="ChEBI" id="CHEBI:29999"/>
        <dbReference type="ChEBI" id="CHEBI:30616"/>
        <dbReference type="ChEBI" id="CHEBI:83421"/>
        <dbReference type="ChEBI" id="CHEBI:456216"/>
        <dbReference type="EC" id="2.7.11.1"/>
    </reaction>
</comment>
<feature type="binding site" evidence="10">
    <location>
        <position position="44"/>
    </location>
    <ligand>
        <name>ATP</name>
        <dbReference type="ChEBI" id="CHEBI:30616"/>
    </ligand>
</feature>
<reference evidence="14" key="2">
    <citation type="submission" date="2025-09" db="UniProtKB">
        <authorList>
            <consortium name="Ensembl"/>
        </authorList>
    </citation>
    <scope>IDENTIFICATION</scope>
</reference>
<evidence type="ECO:0000313" key="14">
    <source>
        <dbReference type="Ensembl" id="ENSCLMP00005049257.1"/>
    </source>
</evidence>
<dbReference type="PANTHER" id="PTHR47096">
    <property type="entry name" value="MISSHAPEN LIKE KINASE 1"/>
    <property type="match status" value="1"/>
</dbReference>
<feature type="compositionally biased region" description="Basic and acidic residues" evidence="11">
    <location>
        <begin position="497"/>
        <end position="507"/>
    </location>
</feature>
<dbReference type="PROSITE" id="PS00108">
    <property type="entry name" value="PROTEIN_KINASE_ST"/>
    <property type="match status" value="1"/>
</dbReference>
<dbReference type="GeneTree" id="ENSGT00950000183196"/>
<keyword evidence="3" id="KW-0723">Serine/threonine-protein kinase</keyword>